<dbReference type="EMBL" id="CADIKK010000024">
    <property type="protein sequence ID" value="CAB3798592.1"/>
    <property type="molecule type" value="Genomic_DNA"/>
</dbReference>
<dbReference type="Proteomes" id="UP000494365">
    <property type="component" value="Unassembled WGS sequence"/>
</dbReference>
<evidence type="ECO:0000313" key="2">
    <source>
        <dbReference type="Proteomes" id="UP000494365"/>
    </source>
</evidence>
<keyword evidence="2" id="KW-1185">Reference proteome</keyword>
<accession>A0A6S7C0H9</accession>
<gene>
    <name evidence="1" type="ORF">LMG28614_04796</name>
</gene>
<organism evidence="1 2">
    <name type="scientific">Paraburkholderia ultramafica</name>
    <dbReference type="NCBI Taxonomy" id="1544867"/>
    <lineage>
        <taxon>Bacteria</taxon>
        <taxon>Pseudomonadati</taxon>
        <taxon>Pseudomonadota</taxon>
        <taxon>Betaproteobacteria</taxon>
        <taxon>Burkholderiales</taxon>
        <taxon>Burkholderiaceae</taxon>
        <taxon>Paraburkholderia</taxon>
    </lineage>
</organism>
<proteinExistence type="predicted"/>
<dbReference type="AlphaFoldDB" id="A0A6S7C0H9"/>
<protein>
    <submittedName>
        <fullName evidence="1">Uncharacterized protein</fullName>
    </submittedName>
</protein>
<sequence>MQMEMFVSIDMIERQSGLRIGLELRADLQRKLPANAGQTEKANPISHHVLAEPPVFVDQRRNCAGPQAGHPVGKNEVKAHPQPRQSAGTRYRIMCCWCTNHQTRRSQYPMPMRAFDRLVHARMQAKIIGCNNQRLLCRTRCGHSHARWARRKWKNSTPSRRRRFIMSQLVSISRRISQIFDGRK</sequence>
<name>A0A6S7C0H9_9BURK</name>
<reference evidence="1 2" key="1">
    <citation type="submission" date="2020-04" db="EMBL/GenBank/DDBJ databases">
        <authorList>
            <person name="De Canck E."/>
        </authorList>
    </citation>
    <scope>NUCLEOTIDE SEQUENCE [LARGE SCALE GENOMIC DNA]</scope>
    <source>
        <strain evidence="1 2">LMG 28614</strain>
    </source>
</reference>
<evidence type="ECO:0000313" key="1">
    <source>
        <dbReference type="EMBL" id="CAB3798592.1"/>
    </source>
</evidence>